<dbReference type="CDD" id="cd07866">
    <property type="entry name" value="STKc_BUR1"/>
    <property type="match status" value="1"/>
</dbReference>
<keyword evidence="7 16" id="KW-0547">Nucleotide-binding</keyword>
<comment type="catalytic activity">
    <reaction evidence="14">
        <text>[DNA-directed RNA polymerase] + ATP = phospho-[DNA-directed RNA polymerase] + ADP + H(+)</text>
        <dbReference type="Rhea" id="RHEA:10216"/>
        <dbReference type="Rhea" id="RHEA-COMP:11321"/>
        <dbReference type="Rhea" id="RHEA-COMP:11322"/>
        <dbReference type="ChEBI" id="CHEBI:15378"/>
        <dbReference type="ChEBI" id="CHEBI:30616"/>
        <dbReference type="ChEBI" id="CHEBI:43176"/>
        <dbReference type="ChEBI" id="CHEBI:68546"/>
        <dbReference type="ChEBI" id="CHEBI:456216"/>
        <dbReference type="EC" id="2.7.11.23"/>
    </reaction>
</comment>
<evidence type="ECO:0000256" key="14">
    <source>
        <dbReference type="ARBA" id="ARBA00049280"/>
    </source>
</evidence>
<keyword evidence="9 16" id="KW-0067">ATP-binding</keyword>
<dbReference type="InterPro" id="IPR050108">
    <property type="entry name" value="CDK"/>
</dbReference>
<dbReference type="Gene3D" id="3.30.200.20">
    <property type="entry name" value="Phosphorylase Kinase, domain 1"/>
    <property type="match status" value="1"/>
</dbReference>
<dbReference type="PROSITE" id="PS00108">
    <property type="entry name" value="PROTEIN_KINASE_ST"/>
    <property type="match status" value="1"/>
</dbReference>
<keyword evidence="6 19" id="KW-0808">Transferase</keyword>
<dbReference type="Gene3D" id="1.10.510.10">
    <property type="entry name" value="Transferase(Phosphotransferase) domain 1"/>
    <property type="match status" value="1"/>
</dbReference>
<evidence type="ECO:0000256" key="12">
    <source>
        <dbReference type="ARBA" id="ARBA00047811"/>
    </source>
</evidence>
<dbReference type="InterPro" id="IPR017441">
    <property type="entry name" value="Protein_kinase_ATP_BS"/>
</dbReference>
<dbReference type="EMBL" id="JAPEVB010000004">
    <property type="protein sequence ID" value="KAJ4389123.1"/>
    <property type="molecule type" value="Genomic_DNA"/>
</dbReference>
<feature type="compositionally biased region" description="Gly residues" evidence="17">
    <location>
        <begin position="379"/>
        <end position="393"/>
    </location>
</feature>
<comment type="catalytic activity">
    <reaction evidence="13">
        <text>L-seryl-[protein] + ATP = O-phospho-L-seryl-[protein] + ADP + H(+)</text>
        <dbReference type="Rhea" id="RHEA:17989"/>
        <dbReference type="Rhea" id="RHEA-COMP:9863"/>
        <dbReference type="Rhea" id="RHEA-COMP:11604"/>
        <dbReference type="ChEBI" id="CHEBI:15378"/>
        <dbReference type="ChEBI" id="CHEBI:29999"/>
        <dbReference type="ChEBI" id="CHEBI:30616"/>
        <dbReference type="ChEBI" id="CHEBI:83421"/>
        <dbReference type="ChEBI" id="CHEBI:456216"/>
        <dbReference type="EC" id="2.7.11.22"/>
    </reaction>
</comment>
<dbReference type="GO" id="GO:0004693">
    <property type="term" value="F:cyclin-dependent protein serine/threonine kinase activity"/>
    <property type="evidence" value="ECO:0007669"/>
    <property type="project" value="UniProtKB-EC"/>
</dbReference>
<feature type="compositionally biased region" description="Basic and acidic residues" evidence="17">
    <location>
        <begin position="462"/>
        <end position="480"/>
    </location>
</feature>
<evidence type="ECO:0000256" key="17">
    <source>
        <dbReference type="SAM" id="MobiDB-lite"/>
    </source>
</evidence>
<dbReference type="InterPro" id="IPR011009">
    <property type="entry name" value="Kinase-like_dom_sf"/>
</dbReference>
<feature type="compositionally biased region" description="Basic and acidic residues" evidence="17">
    <location>
        <begin position="358"/>
        <end position="370"/>
    </location>
</feature>
<dbReference type="GO" id="GO:0005634">
    <property type="term" value="C:nucleus"/>
    <property type="evidence" value="ECO:0007669"/>
    <property type="project" value="UniProtKB-SubCell"/>
</dbReference>
<reference evidence="19" key="1">
    <citation type="submission" date="2022-10" db="EMBL/GenBank/DDBJ databases">
        <title>Tapping the CABI collections for fungal endophytes: first genome assemblies for Collariella, Neodidymelliopsis, Ascochyta clinopodiicola, Didymella pomorum, Didymosphaeria variabile, Neocosmospora piperis and Neocucurbitaria cava.</title>
        <authorList>
            <person name="Hill R."/>
        </authorList>
    </citation>
    <scope>NUCLEOTIDE SEQUENCE</scope>
    <source>
        <strain evidence="19">IMI 355082</strain>
    </source>
</reference>
<dbReference type="InterPro" id="IPR008271">
    <property type="entry name" value="Ser/Thr_kinase_AS"/>
</dbReference>
<feature type="compositionally biased region" description="Pro residues" evidence="17">
    <location>
        <begin position="438"/>
        <end position="448"/>
    </location>
</feature>
<comment type="catalytic activity">
    <reaction evidence="12">
        <text>L-threonyl-[protein] + ATP = O-phospho-L-threonyl-[protein] + ADP + H(+)</text>
        <dbReference type="Rhea" id="RHEA:46608"/>
        <dbReference type="Rhea" id="RHEA-COMP:11060"/>
        <dbReference type="Rhea" id="RHEA-COMP:11605"/>
        <dbReference type="ChEBI" id="CHEBI:15378"/>
        <dbReference type="ChEBI" id="CHEBI:30013"/>
        <dbReference type="ChEBI" id="CHEBI:30616"/>
        <dbReference type="ChEBI" id="CHEBI:61977"/>
        <dbReference type="ChEBI" id="CHEBI:456216"/>
        <dbReference type="EC" id="2.7.11.22"/>
    </reaction>
</comment>
<evidence type="ECO:0000256" key="15">
    <source>
        <dbReference type="ARBA" id="ARBA00073250"/>
    </source>
</evidence>
<dbReference type="SUPFAM" id="SSF56112">
    <property type="entry name" value="Protein kinase-like (PK-like)"/>
    <property type="match status" value="1"/>
</dbReference>
<keyword evidence="8 19" id="KW-0418">Kinase</keyword>
<protein>
    <recommendedName>
        <fullName evidence="11">Serine/threonine-protein kinase BUR1</fullName>
        <ecNumber evidence="4">2.7.11.22</ecNumber>
        <ecNumber evidence="3">2.7.11.23</ecNumber>
    </recommendedName>
    <alternativeName>
        <fullName evidence="15">Serine/threonine-protein kinase bur1</fullName>
    </alternativeName>
</protein>
<dbReference type="EC" id="2.7.11.23" evidence="3"/>
<evidence type="ECO:0000256" key="8">
    <source>
        <dbReference type="ARBA" id="ARBA00022777"/>
    </source>
</evidence>
<dbReference type="PROSITE" id="PS50011">
    <property type="entry name" value="PROTEIN_KINASE_DOM"/>
    <property type="match status" value="1"/>
</dbReference>
<feature type="compositionally biased region" description="Low complexity" evidence="17">
    <location>
        <begin position="401"/>
        <end position="410"/>
    </location>
</feature>
<dbReference type="SMART" id="SM00220">
    <property type="entry name" value="S_TKc"/>
    <property type="match status" value="1"/>
</dbReference>
<evidence type="ECO:0000256" key="6">
    <source>
        <dbReference type="ARBA" id="ARBA00022679"/>
    </source>
</evidence>
<dbReference type="FunFam" id="3.30.200.20:FF:000514">
    <property type="entry name" value="Serine/threonine-protein kinase BUR1"/>
    <property type="match status" value="1"/>
</dbReference>
<evidence type="ECO:0000256" key="4">
    <source>
        <dbReference type="ARBA" id="ARBA00012425"/>
    </source>
</evidence>
<gene>
    <name evidence="19" type="primary">BUR1</name>
    <name evidence="19" type="ORF">N0V93_006585</name>
</gene>
<feature type="compositionally biased region" description="Basic and acidic residues" evidence="17">
    <location>
        <begin position="535"/>
        <end position="544"/>
    </location>
</feature>
<dbReference type="AlphaFoldDB" id="A0A9W8YNH7"/>
<organism evidence="19 20">
    <name type="scientific">Gnomoniopsis smithogilvyi</name>
    <dbReference type="NCBI Taxonomy" id="1191159"/>
    <lineage>
        <taxon>Eukaryota</taxon>
        <taxon>Fungi</taxon>
        <taxon>Dikarya</taxon>
        <taxon>Ascomycota</taxon>
        <taxon>Pezizomycotina</taxon>
        <taxon>Sordariomycetes</taxon>
        <taxon>Sordariomycetidae</taxon>
        <taxon>Diaporthales</taxon>
        <taxon>Gnomoniaceae</taxon>
        <taxon>Gnomoniopsis</taxon>
    </lineage>
</organism>
<evidence type="ECO:0000256" key="1">
    <source>
        <dbReference type="ARBA" id="ARBA00004123"/>
    </source>
</evidence>
<evidence type="ECO:0000256" key="13">
    <source>
        <dbReference type="ARBA" id="ARBA00048367"/>
    </source>
</evidence>
<keyword evidence="10" id="KW-0539">Nucleus</keyword>
<dbReference type="Pfam" id="PF00069">
    <property type="entry name" value="Pkinase"/>
    <property type="match status" value="1"/>
</dbReference>
<feature type="region of interest" description="Disordered" evidence="17">
    <location>
        <begin position="358"/>
        <end position="544"/>
    </location>
</feature>
<dbReference type="EC" id="2.7.11.22" evidence="4"/>
<evidence type="ECO:0000256" key="16">
    <source>
        <dbReference type="PROSITE-ProRule" id="PRU10141"/>
    </source>
</evidence>
<feature type="domain" description="Protein kinase" evidence="18">
    <location>
        <begin position="37"/>
        <end position="339"/>
    </location>
</feature>
<proteinExistence type="inferred from homology"/>
<evidence type="ECO:0000256" key="10">
    <source>
        <dbReference type="ARBA" id="ARBA00023242"/>
    </source>
</evidence>
<dbReference type="GO" id="GO:0005524">
    <property type="term" value="F:ATP binding"/>
    <property type="evidence" value="ECO:0007669"/>
    <property type="project" value="UniProtKB-UniRule"/>
</dbReference>
<evidence type="ECO:0000313" key="20">
    <source>
        <dbReference type="Proteomes" id="UP001140453"/>
    </source>
</evidence>
<dbReference type="PROSITE" id="PS00107">
    <property type="entry name" value="PROTEIN_KINASE_ATP"/>
    <property type="match status" value="1"/>
</dbReference>
<evidence type="ECO:0000256" key="7">
    <source>
        <dbReference type="ARBA" id="ARBA00022741"/>
    </source>
</evidence>
<dbReference type="PANTHER" id="PTHR24056:SF233">
    <property type="entry name" value="CYCLIN-DEPENDENT KINASE 9"/>
    <property type="match status" value="1"/>
</dbReference>
<dbReference type="InterPro" id="IPR000719">
    <property type="entry name" value="Prot_kinase_dom"/>
</dbReference>
<evidence type="ECO:0000256" key="9">
    <source>
        <dbReference type="ARBA" id="ARBA00022840"/>
    </source>
</evidence>
<dbReference type="OrthoDB" id="28397at2759"/>
<evidence type="ECO:0000256" key="5">
    <source>
        <dbReference type="ARBA" id="ARBA00022527"/>
    </source>
</evidence>
<evidence type="ECO:0000259" key="18">
    <source>
        <dbReference type="PROSITE" id="PS50011"/>
    </source>
</evidence>
<dbReference type="GO" id="GO:0008353">
    <property type="term" value="F:RNA polymerase II CTD heptapeptide repeat kinase activity"/>
    <property type="evidence" value="ECO:0007669"/>
    <property type="project" value="UniProtKB-EC"/>
</dbReference>
<evidence type="ECO:0000313" key="19">
    <source>
        <dbReference type="EMBL" id="KAJ4389123.1"/>
    </source>
</evidence>
<name>A0A9W8YNH7_9PEZI</name>
<evidence type="ECO:0000256" key="2">
    <source>
        <dbReference type="ARBA" id="ARBA00006485"/>
    </source>
</evidence>
<feature type="binding site" evidence="16">
    <location>
        <position position="66"/>
    </location>
    <ligand>
        <name>ATP</name>
        <dbReference type="ChEBI" id="CHEBI:30616"/>
    </ligand>
</feature>
<comment type="subcellular location">
    <subcellularLocation>
        <location evidence="1">Nucleus</location>
    </subcellularLocation>
</comment>
<feature type="compositionally biased region" description="Basic and acidic residues" evidence="17">
    <location>
        <begin position="500"/>
        <end position="523"/>
    </location>
</feature>
<evidence type="ECO:0000256" key="3">
    <source>
        <dbReference type="ARBA" id="ARBA00012409"/>
    </source>
</evidence>
<sequence>MSAPPLGAGASSSPHAFALQHQRPRNSFVGCSRIGDYEVLGKLGEGTFGEVHRAKAKKTGAVVALKKIIMHNEKDGFPITALREIKLLKLLSHRNVLSLEDMAVEHPTRSTDKRKKPVMYMVTPYMDHDLSGLLDNPSIKFTVPQIKCYLKQLLEGLKYLHENKILHRDMKAANLLISNEGILQIADFGLARLYDEQPPKKGCGGGEGRRDYTSLVVTRWYRPPELLLHLKKYTTAIDLWGVGCVFGEMLVGKPILSGESDSHQLEIIFDLCGTPTDENMPGWRQLPGAEAIKPRQRPGDLSRRFAKYGPGAVELLKELLRLDWKKRINAIDALEHTYLHSDPLPARPGDLPVMEESHEYDRRKFHDRKAALPPAPKGGTVGRGPQQGAGGPDAGFHNDAYGGRNVNNGRYPPPPPRNGPVPGERLPAWSRGAHGPPHGLPPRPPPPVDSYSNGEPYPEGSAYRERDRDRDRDRERDRAPRSRPVVGARNDVDTYIPAYQRERVDRYEQDRRRRDRTEFDPRSRTRSRSPATVRIPDRERDSRR</sequence>
<keyword evidence="20" id="KW-1185">Reference proteome</keyword>
<comment type="caution">
    <text evidence="19">The sequence shown here is derived from an EMBL/GenBank/DDBJ whole genome shotgun (WGS) entry which is preliminary data.</text>
</comment>
<evidence type="ECO:0000256" key="11">
    <source>
        <dbReference type="ARBA" id="ARBA00041018"/>
    </source>
</evidence>
<dbReference type="FunFam" id="1.10.510.10:FF:000562">
    <property type="entry name" value="Serine/threonine-protein kinase bur1"/>
    <property type="match status" value="1"/>
</dbReference>
<dbReference type="PANTHER" id="PTHR24056">
    <property type="entry name" value="CELL DIVISION PROTEIN KINASE"/>
    <property type="match status" value="1"/>
</dbReference>
<keyword evidence="5 19" id="KW-0723">Serine/threonine-protein kinase</keyword>
<dbReference type="Proteomes" id="UP001140453">
    <property type="component" value="Unassembled WGS sequence"/>
</dbReference>
<accession>A0A9W8YNH7</accession>
<comment type="similarity">
    <text evidence="2">Belongs to the protein kinase superfamily. CMGC Ser/Thr protein kinase family. CDC2/CDKX subfamily.</text>
</comment>